<dbReference type="EMBL" id="JJMU01000002">
    <property type="protein sequence ID" value="KGE16050.1"/>
    <property type="molecule type" value="Genomic_DNA"/>
</dbReference>
<reference evidence="1 2" key="2">
    <citation type="journal article" date="2015" name="PLoS ONE">
        <title>Whole-Genome Optical Mapping and Finished Genome Sequence of Sphingobacterium deserti sp. nov., a New Species Isolated from the Western Desert of China.</title>
        <authorList>
            <person name="Teng C."/>
            <person name="Zhou Z."/>
            <person name="Molnar I."/>
            <person name="Li X."/>
            <person name="Tang R."/>
            <person name="Chen M."/>
            <person name="Wang L."/>
            <person name="Su S."/>
            <person name="Zhang W."/>
            <person name="Lin M."/>
        </authorList>
    </citation>
    <scope>NUCLEOTIDE SEQUENCE [LARGE SCALE GENOMIC DNA]</scope>
    <source>
        <strain evidence="2">ACCC05744</strain>
    </source>
</reference>
<keyword evidence="2" id="KW-1185">Reference proteome</keyword>
<organism evidence="1 2">
    <name type="scientific">Sphingobacterium deserti</name>
    <dbReference type="NCBI Taxonomy" id="1229276"/>
    <lineage>
        <taxon>Bacteria</taxon>
        <taxon>Pseudomonadati</taxon>
        <taxon>Bacteroidota</taxon>
        <taxon>Sphingobacteriia</taxon>
        <taxon>Sphingobacteriales</taxon>
        <taxon>Sphingobacteriaceae</taxon>
        <taxon>Sphingobacterium</taxon>
    </lineage>
</organism>
<reference evidence="2" key="1">
    <citation type="submission" date="2014-04" db="EMBL/GenBank/DDBJ databases">
        <title>Whole-Genome optical mapping and complete genome sequence of Sphingobacterium deserti sp. nov., a new spaces isolated from desert in the west of China.</title>
        <authorList>
            <person name="Teng C."/>
            <person name="Zhou Z."/>
            <person name="Li X."/>
            <person name="Chen M."/>
            <person name="Lin M."/>
            <person name="Wang L."/>
            <person name="Su S."/>
            <person name="Zhang C."/>
            <person name="Zhang W."/>
        </authorList>
    </citation>
    <scope>NUCLEOTIDE SEQUENCE [LARGE SCALE GENOMIC DNA]</scope>
    <source>
        <strain evidence="2">ACCC05744</strain>
    </source>
</reference>
<proteinExistence type="predicted"/>
<accession>A0A0B8TCD7</accession>
<protein>
    <submittedName>
        <fullName evidence="1">Uncharacterized protein</fullName>
    </submittedName>
</protein>
<dbReference type="Proteomes" id="UP000031802">
    <property type="component" value="Unassembled WGS sequence"/>
</dbReference>
<evidence type="ECO:0000313" key="1">
    <source>
        <dbReference type="EMBL" id="KGE16050.1"/>
    </source>
</evidence>
<name>A0A0B8TCD7_9SPHI</name>
<dbReference type="AlphaFoldDB" id="A0A0B8TCD7"/>
<comment type="caution">
    <text evidence="1">The sequence shown here is derived from an EMBL/GenBank/DDBJ whole genome shotgun (WGS) entry which is preliminary data.</text>
</comment>
<evidence type="ECO:0000313" key="2">
    <source>
        <dbReference type="Proteomes" id="UP000031802"/>
    </source>
</evidence>
<sequence length="38" mass="4346">MTPFLSGKILPQDVNSTILNVVEVPIYSSMRRLIKQEK</sequence>
<gene>
    <name evidence="1" type="ORF">DI53_0165</name>
</gene>